<keyword evidence="2" id="KW-0812">Transmembrane</keyword>
<feature type="compositionally biased region" description="Low complexity" evidence="1">
    <location>
        <begin position="184"/>
        <end position="194"/>
    </location>
</feature>
<comment type="caution">
    <text evidence="3">The sequence shown here is derived from an EMBL/GenBank/DDBJ whole genome shotgun (WGS) entry which is preliminary data.</text>
</comment>
<keyword evidence="2" id="KW-0472">Membrane</keyword>
<reference evidence="3 4" key="1">
    <citation type="journal article" date="2024" name="Nat. Commun.">
        <title>Phylogenomics reveals the evolutionary origins of lichenization in chlorophyte algae.</title>
        <authorList>
            <person name="Puginier C."/>
            <person name="Libourel C."/>
            <person name="Otte J."/>
            <person name="Skaloud P."/>
            <person name="Haon M."/>
            <person name="Grisel S."/>
            <person name="Petersen M."/>
            <person name="Berrin J.G."/>
            <person name="Delaux P.M."/>
            <person name="Dal Grande F."/>
            <person name="Keller J."/>
        </authorList>
    </citation>
    <scope>NUCLEOTIDE SEQUENCE [LARGE SCALE GENOMIC DNA]</scope>
    <source>
        <strain evidence="3 4">SAG 245.80</strain>
    </source>
</reference>
<feature type="region of interest" description="Disordered" evidence="1">
    <location>
        <begin position="1"/>
        <end position="25"/>
    </location>
</feature>
<feature type="region of interest" description="Disordered" evidence="1">
    <location>
        <begin position="170"/>
        <end position="201"/>
    </location>
</feature>
<sequence>MVPEGEERQTGITTTSTQDDDSIDENSRRLKTRLFAASLLDLACVTAVLCTNGVRNGVHTWNSPVWPLLPLLLNRLTELLALGFGHIYLTIPAAQLFLAVINVVLVLQRLPCATSQLACMPVIMAFCLLALEVLLAVLALVWVNLAACRAWAAAFAPELRGSASITPVDERPFSVHPPRPPAPAAQDPWAAEASPPKEPARQYVTVMQPSEGSFAVAIVVDATGAGPFHPPPQ</sequence>
<feature type="transmembrane region" description="Helical" evidence="2">
    <location>
        <begin position="79"/>
        <end position="105"/>
    </location>
</feature>
<evidence type="ECO:0000313" key="3">
    <source>
        <dbReference type="EMBL" id="KAK9831544.1"/>
    </source>
</evidence>
<proteinExistence type="predicted"/>
<evidence type="ECO:0000256" key="2">
    <source>
        <dbReference type="SAM" id="Phobius"/>
    </source>
</evidence>
<dbReference type="EMBL" id="JALJOU010000045">
    <property type="protein sequence ID" value="KAK9831544.1"/>
    <property type="molecule type" value="Genomic_DNA"/>
</dbReference>
<evidence type="ECO:0000256" key="1">
    <source>
        <dbReference type="SAM" id="MobiDB-lite"/>
    </source>
</evidence>
<protein>
    <submittedName>
        <fullName evidence="3">Uncharacterized protein</fullName>
    </submittedName>
</protein>
<keyword evidence="4" id="KW-1185">Reference proteome</keyword>
<dbReference type="Proteomes" id="UP001445335">
    <property type="component" value="Unassembled WGS sequence"/>
</dbReference>
<feature type="transmembrane region" description="Helical" evidence="2">
    <location>
        <begin position="117"/>
        <end position="143"/>
    </location>
</feature>
<accession>A0AAW1RCX4</accession>
<keyword evidence="2" id="KW-1133">Transmembrane helix</keyword>
<organism evidence="3 4">
    <name type="scientific">Elliptochloris bilobata</name>
    <dbReference type="NCBI Taxonomy" id="381761"/>
    <lineage>
        <taxon>Eukaryota</taxon>
        <taxon>Viridiplantae</taxon>
        <taxon>Chlorophyta</taxon>
        <taxon>core chlorophytes</taxon>
        <taxon>Trebouxiophyceae</taxon>
        <taxon>Trebouxiophyceae incertae sedis</taxon>
        <taxon>Elliptochloris clade</taxon>
        <taxon>Elliptochloris</taxon>
    </lineage>
</organism>
<name>A0AAW1RCX4_9CHLO</name>
<evidence type="ECO:0000313" key="4">
    <source>
        <dbReference type="Proteomes" id="UP001445335"/>
    </source>
</evidence>
<gene>
    <name evidence="3" type="ORF">WJX81_007656</name>
</gene>
<dbReference type="AlphaFoldDB" id="A0AAW1RCX4"/>